<protein>
    <submittedName>
        <fullName evidence="1">Alpha/beta hydrolase</fullName>
    </submittedName>
</protein>
<accession>A0ABS1KR56</accession>
<keyword evidence="2" id="KW-1185">Reference proteome</keyword>
<evidence type="ECO:0000313" key="1">
    <source>
        <dbReference type="EMBL" id="MBL0741172.1"/>
    </source>
</evidence>
<dbReference type="Gene3D" id="3.40.50.1820">
    <property type="entry name" value="alpha/beta hydrolase"/>
    <property type="match status" value="1"/>
</dbReference>
<gene>
    <name evidence="1" type="ORF">JI741_08070</name>
</gene>
<dbReference type="Pfam" id="PF06821">
    <property type="entry name" value="Ser_hydrolase"/>
    <property type="match status" value="1"/>
</dbReference>
<organism evidence="1 2">
    <name type="scientific">Chryseolinea lacunae</name>
    <dbReference type="NCBI Taxonomy" id="2801331"/>
    <lineage>
        <taxon>Bacteria</taxon>
        <taxon>Pseudomonadati</taxon>
        <taxon>Bacteroidota</taxon>
        <taxon>Cytophagia</taxon>
        <taxon>Cytophagales</taxon>
        <taxon>Fulvivirgaceae</taxon>
        <taxon>Chryseolinea</taxon>
    </lineage>
</organism>
<proteinExistence type="predicted"/>
<dbReference type="InterPro" id="IPR010662">
    <property type="entry name" value="RBBP9/YdeN"/>
</dbReference>
<dbReference type="SUPFAM" id="SSF53474">
    <property type="entry name" value="alpha/beta-Hydrolases"/>
    <property type="match status" value="1"/>
</dbReference>
<reference evidence="1 2" key="1">
    <citation type="submission" date="2021-01" db="EMBL/GenBank/DDBJ databases">
        <title>Chryseolinea sp. Jin1 Genome sequencing and assembly.</title>
        <authorList>
            <person name="Kim I."/>
        </authorList>
    </citation>
    <scope>NUCLEOTIDE SEQUENCE [LARGE SCALE GENOMIC DNA]</scope>
    <source>
        <strain evidence="1 2">Jin1</strain>
    </source>
</reference>
<comment type="caution">
    <text evidence="1">The sequence shown here is derived from an EMBL/GenBank/DDBJ whole genome shotgun (WGS) entry which is preliminary data.</text>
</comment>
<keyword evidence="1" id="KW-0378">Hydrolase</keyword>
<sequence>MTFTSSVFILPGLGNSGDAHWQTLWEKEHNFTRIRQRDWDTPVCSEWIDTIDKELTQHDLANVIVVGHSLACSTVVFWSNRYQRKIKGALLVAPSDTEAESYPPGTTGFKPMPEQPLAFPSLVVASTNDFYVTLNRAQHFASHWGSELVNIGDAGHINVASGFGPWEQGLHLLKKLDR</sequence>
<dbReference type="GO" id="GO:0016787">
    <property type="term" value="F:hydrolase activity"/>
    <property type="evidence" value="ECO:0007669"/>
    <property type="project" value="UniProtKB-KW"/>
</dbReference>
<dbReference type="EMBL" id="JAERRB010000002">
    <property type="protein sequence ID" value="MBL0741172.1"/>
    <property type="molecule type" value="Genomic_DNA"/>
</dbReference>
<dbReference type="RefSeq" id="WP_202008530.1">
    <property type="nucleotide sequence ID" value="NZ_JAERRB010000002.1"/>
</dbReference>
<evidence type="ECO:0000313" key="2">
    <source>
        <dbReference type="Proteomes" id="UP000613030"/>
    </source>
</evidence>
<dbReference type="Proteomes" id="UP000613030">
    <property type="component" value="Unassembled WGS sequence"/>
</dbReference>
<dbReference type="InterPro" id="IPR029058">
    <property type="entry name" value="AB_hydrolase_fold"/>
</dbReference>
<name>A0ABS1KR56_9BACT</name>